<feature type="transmembrane region" description="Helical" evidence="2">
    <location>
        <begin position="23"/>
        <end position="45"/>
    </location>
</feature>
<evidence type="ECO:0000256" key="2">
    <source>
        <dbReference type="SAM" id="Phobius"/>
    </source>
</evidence>
<dbReference type="AlphaFoldDB" id="A0A6L5X876"/>
<feature type="compositionally biased region" description="Low complexity" evidence="1">
    <location>
        <begin position="316"/>
        <end position="336"/>
    </location>
</feature>
<evidence type="ECO:0000313" key="5">
    <source>
        <dbReference type="Proteomes" id="UP000481852"/>
    </source>
</evidence>
<protein>
    <recommendedName>
        <fullName evidence="3">Cell division protein FtsQ/DivIB C-terminal domain-containing protein</fullName>
    </recommendedName>
</protein>
<accession>A0A6L5X876</accession>
<dbReference type="Pfam" id="PF03799">
    <property type="entry name" value="FtsQ_DivIB_C"/>
    <property type="match status" value="1"/>
</dbReference>
<feature type="compositionally biased region" description="Polar residues" evidence="1">
    <location>
        <begin position="269"/>
        <end position="315"/>
    </location>
</feature>
<dbReference type="InterPro" id="IPR005548">
    <property type="entry name" value="Cell_div_FtsQ/DivIB_C"/>
</dbReference>
<keyword evidence="2" id="KW-1133">Transmembrane helix</keyword>
<evidence type="ECO:0000259" key="3">
    <source>
        <dbReference type="Pfam" id="PF03799"/>
    </source>
</evidence>
<organism evidence="4 5">
    <name type="scientific">Porcincola intestinalis</name>
    <dbReference type="NCBI Taxonomy" id="2606632"/>
    <lineage>
        <taxon>Bacteria</taxon>
        <taxon>Bacillati</taxon>
        <taxon>Bacillota</taxon>
        <taxon>Clostridia</taxon>
        <taxon>Lachnospirales</taxon>
        <taxon>Lachnospiraceae</taxon>
        <taxon>Porcincola</taxon>
    </lineage>
</organism>
<dbReference type="Proteomes" id="UP000481852">
    <property type="component" value="Unassembled WGS sequence"/>
</dbReference>
<feature type="region of interest" description="Disordered" evidence="1">
    <location>
        <begin position="238"/>
        <end position="352"/>
    </location>
</feature>
<name>A0A6L5X876_9FIRM</name>
<evidence type="ECO:0000256" key="1">
    <source>
        <dbReference type="SAM" id="MobiDB-lite"/>
    </source>
</evidence>
<comment type="caution">
    <text evidence="4">The sequence shown here is derived from an EMBL/GenBank/DDBJ whole genome shotgun (WGS) entry which is preliminary data.</text>
</comment>
<gene>
    <name evidence="4" type="ORF">FYJ35_06135</name>
</gene>
<keyword evidence="2" id="KW-0812">Transmembrane</keyword>
<feature type="domain" description="Cell division protein FtsQ/DivIB C-terminal" evidence="3">
    <location>
        <begin position="120"/>
        <end position="231"/>
    </location>
</feature>
<dbReference type="EMBL" id="VULZ01000005">
    <property type="protein sequence ID" value="MSS14622.1"/>
    <property type="molecule type" value="Genomic_DNA"/>
</dbReference>
<keyword evidence="2" id="KW-0472">Membrane</keyword>
<keyword evidence="5" id="KW-1185">Reference proteome</keyword>
<reference evidence="4 5" key="1">
    <citation type="submission" date="2019-08" db="EMBL/GenBank/DDBJ databases">
        <title>In-depth cultivation of the pig gut microbiome towards novel bacterial diversity and tailored functional studies.</title>
        <authorList>
            <person name="Wylensek D."/>
            <person name="Hitch T.C.A."/>
            <person name="Clavel T."/>
        </authorList>
    </citation>
    <scope>NUCLEOTIDE SEQUENCE [LARGE SCALE GENOMIC DNA]</scope>
    <source>
        <strain evidence="4 5">Oil+RF-744-WCA-WT-11</strain>
    </source>
</reference>
<evidence type="ECO:0000313" key="4">
    <source>
        <dbReference type="EMBL" id="MSS14622.1"/>
    </source>
</evidence>
<dbReference type="GO" id="GO:0051301">
    <property type="term" value="P:cell division"/>
    <property type="evidence" value="ECO:0007669"/>
    <property type="project" value="UniProtKB-KW"/>
</dbReference>
<proteinExistence type="predicted"/>
<sequence>MVLSYTASLPEPPGYGERSVNRILRAIVIFLAVLAAATLIVVYGFQIRHVTVEGNDRYSTDQISSDLTSTSLLKNTLYFAWKYRSAVASPEAPYLTSVKASIQSPTSVKVTVVESSLIGRVQVDGKNVYFDENGIVQMITDEVRSGVPLVTGVDTGSPELYQKLPVTNTSTFRTMLSITQLLIQSDFIPDSVSFDSSGNMTLRYGSVTVKLGQDEYLEEKIANLVQIYPKISSRTGTLNMEGFTGKNTSITFKETGKQSDETEGGDSGETLTGVGTDTSQTDASAGSDQDSGTAENGQSQNADNQNTNGQGQDADSQGQNENSQNENSQNENSQNEKNQDEDSSQNSTKGVMAFDSNGTLHYDAHIENGQVVDASGNPIAGCTVDENGNIKDAYWNVIDPATGQLVQ</sequence>